<comment type="subcellular location">
    <subcellularLocation>
        <location evidence="3">Cell membrane</location>
        <topology evidence="3">Single-pass type II membrane protein</topology>
    </subcellularLocation>
    <subcellularLocation>
        <location evidence="2">Secreted</location>
        <location evidence="2">Cell wall</location>
    </subcellularLocation>
</comment>
<dbReference type="EC" id="3.2.1.39" evidence="5"/>
<evidence type="ECO:0000256" key="9">
    <source>
        <dbReference type="ARBA" id="ARBA00022729"/>
    </source>
</evidence>
<evidence type="ECO:0000256" key="13">
    <source>
        <dbReference type="ARBA" id="ARBA00023277"/>
    </source>
</evidence>
<evidence type="ECO:0000256" key="6">
    <source>
        <dbReference type="ARBA" id="ARBA00022475"/>
    </source>
</evidence>
<evidence type="ECO:0000313" key="22">
    <source>
        <dbReference type="EMBL" id="GJJ77772.1"/>
    </source>
</evidence>
<dbReference type="SUPFAM" id="SSF51445">
    <property type="entry name" value="(Trans)glycosidases"/>
    <property type="match status" value="1"/>
</dbReference>
<name>A0A9P3HJG3_9FUNG</name>
<dbReference type="InterPro" id="IPR017853">
    <property type="entry name" value="GH"/>
</dbReference>
<dbReference type="GO" id="GO:0042973">
    <property type="term" value="F:glucan endo-1,3-beta-D-glucosidase activity"/>
    <property type="evidence" value="ECO:0007669"/>
    <property type="project" value="UniProtKB-EC"/>
</dbReference>
<dbReference type="Proteomes" id="UP000827284">
    <property type="component" value="Unassembled WGS sequence"/>
</dbReference>
<feature type="compositionally biased region" description="Polar residues" evidence="20">
    <location>
        <begin position="1"/>
        <end position="31"/>
    </location>
</feature>
<evidence type="ECO:0000256" key="12">
    <source>
        <dbReference type="ARBA" id="ARBA00023180"/>
    </source>
</evidence>
<keyword evidence="8" id="KW-0964">Secreted</keyword>
<reference evidence="22" key="1">
    <citation type="submission" date="2021-11" db="EMBL/GenBank/DDBJ databases">
        <authorList>
            <person name="Herlambang A."/>
            <person name="Guo Y."/>
            <person name="Takashima Y."/>
            <person name="Nishizawa T."/>
        </authorList>
    </citation>
    <scope>NUCLEOTIDE SEQUENCE</scope>
    <source>
        <strain evidence="22">E1425</strain>
    </source>
</reference>
<dbReference type="OrthoDB" id="77201at2759"/>
<keyword evidence="21" id="KW-1133">Transmembrane helix</keyword>
<dbReference type="GO" id="GO:0000272">
    <property type="term" value="P:polysaccharide catabolic process"/>
    <property type="evidence" value="ECO:0007669"/>
    <property type="project" value="UniProtKB-KW"/>
</dbReference>
<feature type="compositionally biased region" description="Polar residues" evidence="20">
    <location>
        <begin position="338"/>
        <end position="349"/>
    </location>
</feature>
<evidence type="ECO:0000256" key="7">
    <source>
        <dbReference type="ARBA" id="ARBA00022512"/>
    </source>
</evidence>
<sequence>MKLLESNKTNSSEVPTISIETTQPPIPSATTIIDPPLETIDIPQVSAASSSSSPTTSAPYTWAPEQGFLDKASSSNSYPSVHVSPFAHPLDVQTSSEEIRSSRNDHNSGDDFLPMTPGEDMVFDRGLLFSTHRIPTVRSDPSHAVHSSPLPTFPSMNRTHSDPEATTLRVENSTVVEGREIHSTPIYMPQIQEPLTAETLSTYASSTHSSKSLQHPIIPPPRTPSPAAQSQQQRLSPQNQPHPRVISPSASHQSLHHLLRNGTGGSGASSSNNGGGYSYTQHSLRPDSVCSFPDSSPLMAPNVLAAVNARLRESHRQQAQAQCSSSSTLTPRPMQETIGGNSTRGTSRASSIFATSPMTHSTILEHSGSIMSREDLYDFLNREDEEDEEDDHHLGRPKPGFASSLAGESSRRNSNSTSDGSRIELNARNRNIDGKVPAPAPALMSKGSIHSSKQTELNSGALAAQSNMREDHSSVDSSGSAIYAEKSKWLQKNGRSTRMWRRTCCAIGVVILAATIAGITLGFVLRKGKVDGLAPPPNPSQPDDPRTPLITNFPPDPNLHKSFYGLDYNPAKSLMPWCGMQLQDVINDVNLISQLTNRIRLYGMDCDQAALTFQAINLLKLNETMKVVLTVWVDQNTTTYERQRDTLYKVLDTYGTSMVQGVSVGNEVLFRKDMNLTALSALMKDVRTTIQSRYKVNIPVFTSEIGNNLNSALAAVSDELEGNLHPYFSGTAVADAAAWTFQQYDDKITSNPTPLKLKGAISEVGWPSAPASAVYPVASVPGLANMQTMIDTFICQANNQSIPYFWFEYKDEPWKTDPTVPVEPFWGLFDKDGNLKVTIPNCPVS</sequence>
<proteinExistence type="inferred from homology"/>
<dbReference type="PANTHER" id="PTHR16631:SF17">
    <property type="entry name" value="GLUCAN ENDO-1,3-BETA-GLUCOSIDASE BTGC"/>
    <property type="match status" value="1"/>
</dbReference>
<keyword evidence="21" id="KW-0812">Transmembrane</keyword>
<feature type="region of interest" description="Disordered" evidence="20">
    <location>
        <begin position="139"/>
        <end position="164"/>
    </location>
</feature>
<dbReference type="GO" id="GO:0009986">
    <property type="term" value="C:cell surface"/>
    <property type="evidence" value="ECO:0007669"/>
    <property type="project" value="TreeGrafter"/>
</dbReference>
<comment type="catalytic activity">
    <reaction evidence="1">
        <text>Hydrolysis of (1-&gt;3)-beta-D-glucosidic linkages in (1-&gt;3)-beta-D-glucans.</text>
        <dbReference type="EC" id="3.2.1.39"/>
    </reaction>
</comment>
<keyword evidence="6" id="KW-1003">Cell membrane</keyword>
<keyword evidence="9" id="KW-0732">Signal</keyword>
<evidence type="ECO:0000256" key="15">
    <source>
        <dbReference type="ARBA" id="ARBA00023326"/>
    </source>
</evidence>
<evidence type="ECO:0000256" key="17">
    <source>
        <dbReference type="ARBA" id="ARBA00042373"/>
    </source>
</evidence>
<dbReference type="PANTHER" id="PTHR16631">
    <property type="entry name" value="GLUCAN 1,3-BETA-GLUCOSIDASE"/>
    <property type="match status" value="1"/>
</dbReference>
<protein>
    <recommendedName>
        <fullName evidence="5">glucan endo-1,3-beta-D-glucosidase</fullName>
        <ecNumber evidence="5">3.2.1.39</ecNumber>
    </recommendedName>
    <alternativeName>
        <fullName evidence="18">Endo-1,3-beta-glucanase btgC</fullName>
    </alternativeName>
    <alternativeName>
        <fullName evidence="17">Laminarinase btgC</fullName>
    </alternativeName>
</protein>
<evidence type="ECO:0000256" key="5">
    <source>
        <dbReference type="ARBA" id="ARBA00012780"/>
    </source>
</evidence>
<dbReference type="InterPro" id="IPR050732">
    <property type="entry name" value="Beta-glucan_modifiers"/>
</dbReference>
<evidence type="ECO:0000256" key="21">
    <source>
        <dbReference type="SAM" id="Phobius"/>
    </source>
</evidence>
<evidence type="ECO:0000256" key="20">
    <source>
        <dbReference type="SAM" id="MobiDB-lite"/>
    </source>
</evidence>
<feature type="compositionally biased region" description="Low complexity" evidence="20">
    <location>
        <begin position="225"/>
        <end position="242"/>
    </location>
</feature>
<keyword evidence="7" id="KW-0134">Cell wall</keyword>
<dbReference type="InterPro" id="IPR000490">
    <property type="entry name" value="Glyco_hydro_17"/>
</dbReference>
<evidence type="ECO:0000256" key="19">
    <source>
        <dbReference type="RuleBase" id="RU004335"/>
    </source>
</evidence>
<dbReference type="Gene3D" id="3.20.20.80">
    <property type="entry name" value="Glycosidases"/>
    <property type="match status" value="1"/>
</dbReference>
<dbReference type="AlphaFoldDB" id="A0A9P3HJG3"/>
<dbReference type="EMBL" id="BQFW01000014">
    <property type="protein sequence ID" value="GJJ77772.1"/>
    <property type="molecule type" value="Genomic_DNA"/>
</dbReference>
<feature type="region of interest" description="Disordered" evidence="20">
    <location>
        <begin position="1"/>
        <end position="60"/>
    </location>
</feature>
<reference evidence="22" key="2">
    <citation type="journal article" date="2022" name="Microbiol. Resour. Announc.">
        <title>Whole-Genome Sequence of Entomortierella parvispora E1425, a Mucoromycotan Fungus Associated with Burkholderiaceae-Related Endosymbiotic Bacteria.</title>
        <authorList>
            <person name="Herlambang A."/>
            <person name="Guo Y."/>
            <person name="Takashima Y."/>
            <person name="Narisawa K."/>
            <person name="Ohta H."/>
            <person name="Nishizawa T."/>
        </authorList>
    </citation>
    <scope>NUCLEOTIDE SEQUENCE</scope>
    <source>
        <strain evidence="22">E1425</strain>
    </source>
</reference>
<feature type="compositionally biased region" description="Low complexity" evidence="20">
    <location>
        <begin position="46"/>
        <end position="59"/>
    </location>
</feature>
<feature type="region of interest" description="Disordered" evidence="20">
    <location>
        <begin position="89"/>
        <end position="113"/>
    </location>
</feature>
<evidence type="ECO:0000256" key="18">
    <source>
        <dbReference type="ARBA" id="ARBA00043078"/>
    </source>
</evidence>
<comment type="caution">
    <text evidence="22">The sequence shown here is derived from an EMBL/GenBank/DDBJ whole genome shotgun (WGS) entry which is preliminary data.</text>
</comment>
<keyword evidence="12" id="KW-0325">Glycoprotein</keyword>
<comment type="similarity">
    <text evidence="4 19">Belongs to the glycosyl hydrolase 17 family.</text>
</comment>
<dbReference type="GO" id="GO:0009277">
    <property type="term" value="C:fungal-type cell wall"/>
    <property type="evidence" value="ECO:0007669"/>
    <property type="project" value="TreeGrafter"/>
</dbReference>
<keyword evidence="11 21" id="KW-0472">Membrane</keyword>
<evidence type="ECO:0000256" key="14">
    <source>
        <dbReference type="ARBA" id="ARBA00023316"/>
    </source>
</evidence>
<evidence type="ECO:0000256" key="3">
    <source>
        <dbReference type="ARBA" id="ARBA00004401"/>
    </source>
</evidence>
<feature type="compositionally biased region" description="Polar residues" evidence="20">
    <location>
        <begin position="448"/>
        <end position="457"/>
    </location>
</feature>
<dbReference type="GO" id="GO:0071555">
    <property type="term" value="P:cell wall organization"/>
    <property type="evidence" value="ECO:0007669"/>
    <property type="project" value="UniProtKB-KW"/>
</dbReference>
<feature type="compositionally biased region" description="Low complexity" evidence="20">
    <location>
        <begin position="202"/>
        <end position="216"/>
    </location>
</feature>
<feature type="compositionally biased region" description="Basic and acidic residues" evidence="20">
    <location>
        <begin position="97"/>
        <end position="109"/>
    </location>
</feature>
<evidence type="ECO:0000256" key="2">
    <source>
        <dbReference type="ARBA" id="ARBA00004191"/>
    </source>
</evidence>
<comment type="function">
    <text evidence="16">Glucanases play a role in cell expansion during growth, in cell-cell fusion during mating, and in spore release during sporulation. This enzyme may be involved in beta-glucan degradation. Active on laminarin and lichenan.</text>
</comment>
<gene>
    <name evidence="22" type="ORF">EMPS_10131</name>
</gene>
<evidence type="ECO:0000256" key="8">
    <source>
        <dbReference type="ARBA" id="ARBA00022525"/>
    </source>
</evidence>
<feature type="transmembrane region" description="Helical" evidence="21">
    <location>
        <begin position="504"/>
        <end position="525"/>
    </location>
</feature>
<feature type="compositionally biased region" description="Basic and acidic residues" evidence="20">
    <location>
        <begin position="421"/>
        <end position="433"/>
    </location>
</feature>
<dbReference type="Pfam" id="PF00332">
    <property type="entry name" value="Glyco_hydro_17"/>
    <property type="match status" value="1"/>
</dbReference>
<evidence type="ECO:0000256" key="10">
    <source>
        <dbReference type="ARBA" id="ARBA00022801"/>
    </source>
</evidence>
<dbReference type="GO" id="GO:0005576">
    <property type="term" value="C:extracellular region"/>
    <property type="evidence" value="ECO:0007669"/>
    <property type="project" value="TreeGrafter"/>
</dbReference>
<keyword evidence="14" id="KW-0961">Cell wall biogenesis/degradation</keyword>
<feature type="region of interest" description="Disordered" evidence="20">
    <location>
        <begin position="313"/>
        <end position="349"/>
    </location>
</feature>
<keyword evidence="23" id="KW-1185">Reference proteome</keyword>
<feature type="compositionally biased region" description="Gly residues" evidence="20">
    <location>
        <begin position="262"/>
        <end position="277"/>
    </location>
</feature>
<dbReference type="GO" id="GO:0005886">
    <property type="term" value="C:plasma membrane"/>
    <property type="evidence" value="ECO:0007669"/>
    <property type="project" value="UniProtKB-SubCell"/>
</dbReference>
<feature type="region of interest" description="Disordered" evidence="20">
    <location>
        <begin position="383"/>
        <end position="457"/>
    </location>
</feature>
<accession>A0A9P3HJG3</accession>
<organism evidence="22 23">
    <name type="scientific">Entomortierella parvispora</name>
    <dbReference type="NCBI Taxonomy" id="205924"/>
    <lineage>
        <taxon>Eukaryota</taxon>
        <taxon>Fungi</taxon>
        <taxon>Fungi incertae sedis</taxon>
        <taxon>Mucoromycota</taxon>
        <taxon>Mortierellomycotina</taxon>
        <taxon>Mortierellomycetes</taxon>
        <taxon>Mortierellales</taxon>
        <taxon>Mortierellaceae</taxon>
        <taxon>Entomortierella</taxon>
    </lineage>
</organism>
<keyword evidence="10" id="KW-0378">Hydrolase</keyword>
<evidence type="ECO:0000256" key="4">
    <source>
        <dbReference type="ARBA" id="ARBA00008773"/>
    </source>
</evidence>
<evidence type="ECO:0000256" key="16">
    <source>
        <dbReference type="ARBA" id="ARBA00037649"/>
    </source>
</evidence>
<keyword evidence="15" id="KW-0624">Polysaccharide degradation</keyword>
<evidence type="ECO:0000313" key="23">
    <source>
        <dbReference type="Proteomes" id="UP000827284"/>
    </source>
</evidence>
<feature type="region of interest" description="Disordered" evidence="20">
    <location>
        <begin position="202"/>
        <end position="280"/>
    </location>
</feature>
<feature type="compositionally biased region" description="Low complexity" evidence="20">
    <location>
        <begin position="317"/>
        <end position="327"/>
    </location>
</feature>
<evidence type="ECO:0000256" key="11">
    <source>
        <dbReference type="ARBA" id="ARBA00023136"/>
    </source>
</evidence>
<keyword evidence="13" id="KW-0119">Carbohydrate metabolism</keyword>
<evidence type="ECO:0000256" key="1">
    <source>
        <dbReference type="ARBA" id="ARBA00000382"/>
    </source>
</evidence>